<reference evidence="1" key="1">
    <citation type="submission" date="2021-01" db="EMBL/GenBank/DDBJ databases">
        <title>Microvirga sp.</title>
        <authorList>
            <person name="Kim M.K."/>
        </authorList>
    </citation>
    <scope>NUCLEOTIDE SEQUENCE</scope>
    <source>
        <strain evidence="1">5420S-16</strain>
    </source>
</reference>
<sequence>MPVKIHTIDEIMARRKRDTFFIQFRGPRSSRTMARREHLAWFDRTALRYEMAAPRGWLEGDPGLFVVYFDDTDDPRLGQYSTLFEDPDGRSRSPDDYQMVLLPFESWLNDPARSAARV</sequence>
<evidence type="ECO:0000313" key="2">
    <source>
        <dbReference type="Proteomes" id="UP000605848"/>
    </source>
</evidence>
<accession>A0A937CZ95</accession>
<protein>
    <submittedName>
        <fullName evidence="1">Uncharacterized protein</fullName>
    </submittedName>
</protein>
<dbReference type="AlphaFoldDB" id="A0A937CZ95"/>
<dbReference type="EMBL" id="JAEQMY010000012">
    <property type="protein sequence ID" value="MBL0404446.1"/>
    <property type="molecule type" value="Genomic_DNA"/>
</dbReference>
<evidence type="ECO:0000313" key="1">
    <source>
        <dbReference type="EMBL" id="MBL0404446.1"/>
    </source>
</evidence>
<comment type="caution">
    <text evidence="1">The sequence shown here is derived from an EMBL/GenBank/DDBJ whole genome shotgun (WGS) entry which is preliminary data.</text>
</comment>
<organism evidence="1 2">
    <name type="scientific">Microvirga aerilata</name>
    <dbReference type="NCBI Taxonomy" id="670292"/>
    <lineage>
        <taxon>Bacteria</taxon>
        <taxon>Pseudomonadati</taxon>
        <taxon>Pseudomonadota</taxon>
        <taxon>Alphaproteobacteria</taxon>
        <taxon>Hyphomicrobiales</taxon>
        <taxon>Methylobacteriaceae</taxon>
        <taxon>Microvirga</taxon>
    </lineage>
</organism>
<name>A0A937CZ95_9HYPH</name>
<gene>
    <name evidence="1" type="ORF">JKG68_10745</name>
</gene>
<proteinExistence type="predicted"/>
<dbReference type="RefSeq" id="WP_202059131.1">
    <property type="nucleotide sequence ID" value="NZ_JAEQMY010000012.1"/>
</dbReference>
<keyword evidence="2" id="KW-1185">Reference proteome</keyword>
<dbReference type="Proteomes" id="UP000605848">
    <property type="component" value="Unassembled WGS sequence"/>
</dbReference>